<comment type="caution">
    <text evidence="1">The sequence shown here is derived from an EMBL/GenBank/DDBJ whole genome shotgun (WGS) entry which is preliminary data.</text>
</comment>
<dbReference type="Proteomes" id="UP000030108">
    <property type="component" value="Unassembled WGS sequence"/>
</dbReference>
<dbReference type="OrthoDB" id="312874at2759"/>
<evidence type="ECO:0000313" key="1">
    <source>
        <dbReference type="EMBL" id="EUC55240.1"/>
    </source>
</evidence>
<dbReference type="AlphaFoldDB" id="X8IZP2"/>
<evidence type="ECO:0000313" key="2">
    <source>
        <dbReference type="Proteomes" id="UP000030108"/>
    </source>
</evidence>
<proteinExistence type="predicted"/>
<name>X8IZP2_9AGAM</name>
<protein>
    <submittedName>
        <fullName evidence="1">Uncharacterized protein</fullName>
    </submittedName>
</protein>
<accession>X8IZP2</accession>
<organism evidence="1 2">
    <name type="scientific">Rhizoctonia solani AG-3 Rhs1AP</name>
    <dbReference type="NCBI Taxonomy" id="1086054"/>
    <lineage>
        <taxon>Eukaryota</taxon>
        <taxon>Fungi</taxon>
        <taxon>Dikarya</taxon>
        <taxon>Basidiomycota</taxon>
        <taxon>Agaricomycotina</taxon>
        <taxon>Agaricomycetes</taxon>
        <taxon>Cantharellales</taxon>
        <taxon>Ceratobasidiaceae</taxon>
        <taxon>Rhizoctonia</taxon>
    </lineage>
</organism>
<gene>
    <name evidence="1" type="ORF">RSOL_103540</name>
</gene>
<feature type="non-terminal residue" evidence="1">
    <location>
        <position position="183"/>
    </location>
</feature>
<dbReference type="EMBL" id="JATN01000322">
    <property type="protein sequence ID" value="EUC55240.1"/>
    <property type="molecule type" value="Genomic_DNA"/>
</dbReference>
<sequence length="183" mass="20478">MHDIPEVPEVSLGSLIHAAIPTPPASVFDSICKTLIANGSIQASDENPEWKCLPPDTSAAKYETGSLAFFERILLAVIDSHNAFESGATFQIAQTSLPLDCPEFALDLDDPDEFSYLQRPRSGSGKASWTDIVMAMECDSADDVCNKFNVDREYHNNQNDHNYLCHTFWQNHYYHGTSMIQCW</sequence>
<reference evidence="2" key="1">
    <citation type="journal article" date="2014" name="Genome Announc.">
        <title>Draft genome sequence of the plant-pathogenic soil fungus Rhizoctonia solani anastomosis group 3 strain Rhs1AP.</title>
        <authorList>
            <person name="Cubeta M.A."/>
            <person name="Thomas E."/>
            <person name="Dean R.A."/>
            <person name="Jabaji S."/>
            <person name="Neate S.M."/>
            <person name="Tavantzis S."/>
            <person name="Toda T."/>
            <person name="Vilgalys R."/>
            <person name="Bharathan N."/>
            <person name="Fedorova-Abrams N."/>
            <person name="Pakala S.B."/>
            <person name="Pakala S.M."/>
            <person name="Zafar N."/>
            <person name="Joardar V."/>
            <person name="Losada L."/>
            <person name="Nierman W.C."/>
        </authorList>
    </citation>
    <scope>NUCLEOTIDE SEQUENCE [LARGE SCALE GENOMIC DNA]</scope>
    <source>
        <strain evidence="2">AG-3</strain>
    </source>
</reference>